<dbReference type="AlphaFoldDB" id="A0AAN9S0G9"/>
<dbReference type="InterPro" id="IPR000157">
    <property type="entry name" value="TIR_dom"/>
</dbReference>
<evidence type="ECO:0000256" key="1">
    <source>
        <dbReference type="ARBA" id="ARBA00023027"/>
    </source>
</evidence>
<reference evidence="3 4" key="1">
    <citation type="submission" date="2024-01" db="EMBL/GenBank/DDBJ databases">
        <title>The genomes of 5 underutilized Papilionoideae crops provide insights into root nodulation and disease resistanc.</title>
        <authorList>
            <person name="Jiang F."/>
        </authorList>
    </citation>
    <scope>NUCLEOTIDE SEQUENCE [LARGE SCALE GENOMIC DNA]</scope>
    <source>
        <strain evidence="3">DUOXIRENSHENG_FW03</strain>
        <tissue evidence="3">Leaves</tissue>
    </source>
</reference>
<organism evidence="3 4">
    <name type="scientific">Psophocarpus tetragonolobus</name>
    <name type="common">Winged bean</name>
    <name type="synonym">Dolichos tetragonolobus</name>
    <dbReference type="NCBI Taxonomy" id="3891"/>
    <lineage>
        <taxon>Eukaryota</taxon>
        <taxon>Viridiplantae</taxon>
        <taxon>Streptophyta</taxon>
        <taxon>Embryophyta</taxon>
        <taxon>Tracheophyta</taxon>
        <taxon>Spermatophyta</taxon>
        <taxon>Magnoliopsida</taxon>
        <taxon>eudicotyledons</taxon>
        <taxon>Gunneridae</taxon>
        <taxon>Pentapetalae</taxon>
        <taxon>rosids</taxon>
        <taxon>fabids</taxon>
        <taxon>Fabales</taxon>
        <taxon>Fabaceae</taxon>
        <taxon>Papilionoideae</taxon>
        <taxon>50 kb inversion clade</taxon>
        <taxon>NPAAA clade</taxon>
        <taxon>indigoferoid/millettioid clade</taxon>
        <taxon>Phaseoleae</taxon>
        <taxon>Psophocarpus</taxon>
    </lineage>
</organism>
<feature type="domain" description="TIR" evidence="2">
    <location>
        <begin position="21"/>
        <end position="168"/>
    </location>
</feature>
<evidence type="ECO:0000259" key="2">
    <source>
        <dbReference type="PROSITE" id="PS50104"/>
    </source>
</evidence>
<gene>
    <name evidence="3" type="ORF">VNO78_27307</name>
</gene>
<dbReference type="SUPFAM" id="SSF52200">
    <property type="entry name" value="Toll/Interleukin receptor TIR domain"/>
    <property type="match status" value="1"/>
</dbReference>
<evidence type="ECO:0000313" key="4">
    <source>
        <dbReference type="Proteomes" id="UP001386955"/>
    </source>
</evidence>
<accession>A0AAN9S0G9</accession>
<sequence>MMSAISAGSDEIAATPGAFRQRWDVFLSFRGSDTREGITKGLYEALEARGVRVFMDDVALERGEEIQRGLMEGIEDSAAFIVVLSENYASSHWCLEELAMICETRKLVIPVFYRVDPRDVRHQSGPFKTNFELHERKYGESVVQSWKKAFKKIGGLSGWPVNHTQVCP</sequence>
<proteinExistence type="predicted"/>
<dbReference type="InterPro" id="IPR035897">
    <property type="entry name" value="Toll_tir_struct_dom_sf"/>
</dbReference>
<dbReference type="Pfam" id="PF01582">
    <property type="entry name" value="TIR"/>
    <property type="match status" value="1"/>
</dbReference>
<name>A0AAN9S0G9_PSOTE</name>
<evidence type="ECO:0000313" key="3">
    <source>
        <dbReference type="EMBL" id="KAK7386929.1"/>
    </source>
</evidence>
<dbReference type="FunFam" id="3.40.50.10140:FF:000007">
    <property type="entry name" value="Disease resistance protein (TIR-NBS-LRR class)"/>
    <property type="match status" value="1"/>
</dbReference>
<dbReference type="GO" id="GO:0007165">
    <property type="term" value="P:signal transduction"/>
    <property type="evidence" value="ECO:0007669"/>
    <property type="project" value="InterPro"/>
</dbReference>
<dbReference type="SMART" id="SM00255">
    <property type="entry name" value="TIR"/>
    <property type="match status" value="1"/>
</dbReference>
<protein>
    <recommendedName>
        <fullName evidence="2">TIR domain-containing protein</fullName>
    </recommendedName>
</protein>
<dbReference type="PROSITE" id="PS50104">
    <property type="entry name" value="TIR"/>
    <property type="match status" value="1"/>
</dbReference>
<dbReference type="EMBL" id="JAYMYS010000007">
    <property type="protein sequence ID" value="KAK7386929.1"/>
    <property type="molecule type" value="Genomic_DNA"/>
</dbReference>
<dbReference type="PANTHER" id="PTHR32009:SF155">
    <property type="entry name" value="DISEASE RESISTANCE PROTEIN (TIR-NBS-LRR CLASS)"/>
    <property type="match status" value="1"/>
</dbReference>
<dbReference type="Proteomes" id="UP001386955">
    <property type="component" value="Unassembled WGS sequence"/>
</dbReference>
<comment type="caution">
    <text evidence="3">The sequence shown here is derived from an EMBL/GenBank/DDBJ whole genome shotgun (WGS) entry which is preliminary data.</text>
</comment>
<keyword evidence="1" id="KW-0520">NAD</keyword>
<dbReference type="Gene3D" id="3.40.50.10140">
    <property type="entry name" value="Toll/interleukin-1 receptor homology (TIR) domain"/>
    <property type="match status" value="1"/>
</dbReference>
<keyword evidence="4" id="KW-1185">Reference proteome</keyword>
<dbReference type="PANTHER" id="PTHR32009">
    <property type="entry name" value="TMV RESISTANCE PROTEIN N-LIKE"/>
    <property type="match status" value="1"/>
</dbReference>